<dbReference type="InterPro" id="IPR003395">
    <property type="entry name" value="RecF/RecN/SMC_N"/>
</dbReference>
<dbReference type="STRING" id="1514105.AOC36_04895"/>
<keyword evidence="12" id="KW-1185">Reference proteome</keyword>
<evidence type="ECO:0000256" key="4">
    <source>
        <dbReference type="ARBA" id="ARBA00022741"/>
    </source>
</evidence>
<keyword evidence="6" id="KW-0067">ATP-binding</keyword>
<evidence type="ECO:0000256" key="5">
    <source>
        <dbReference type="ARBA" id="ARBA00022763"/>
    </source>
</evidence>
<sequence>MLVNLYIKNYILIQELSVSLSDRFNVFTGETGAGKSLVVDALNFVTGERSKSSVVGKHGNRALVEASFSVSPTSSFYKELELLGYIESEDDLVIVSREISKDGRNVCRINGRTVNVSTMKDVLSKTLDIHSQHETQYLLNTTHQLKLLDMYLNDSKYLQHYQETFHKYKQIVDEIHRLKTTTLSGYELEFAKTQLNEIEAFKPSSDEYEAIRLEIKQLDDYEKNKSLLNDIESTLTGSKDVLGSLFSIKDHFNMLSDLKEGFDDVYYRLEDISYQVSKINSETSFDAIVYEKLQDRLYKYNQMIRKYLSLEGLFEKKKELETMIHAVEHHDQLMEDLDIELKKVEDLLAQDARLLRNARVDASKRLIQEVVGQCRDLMLENVRFDISFDDIDYSESGKDRIVFMVSMNKGEALQPLASAASGGELSRVMLAMKVIFSKLQGITTLVFDEIDTGVSGKVSLKIGEKMKTISKDTQVLTITHYGTVAACAHNHYLIEKSEDHDHTITSVKRLKTKERVHELALMMSGNEEEASLLAASQLFEQGQSL</sequence>
<dbReference type="GO" id="GO:0005524">
    <property type="term" value="F:ATP binding"/>
    <property type="evidence" value="ECO:0007669"/>
    <property type="project" value="UniProtKB-KW"/>
</dbReference>
<dbReference type="Gene3D" id="3.40.50.300">
    <property type="entry name" value="P-loop containing nucleotide triphosphate hydrolases"/>
    <property type="match status" value="2"/>
</dbReference>
<evidence type="ECO:0000313" key="12">
    <source>
        <dbReference type="Proteomes" id="UP000063781"/>
    </source>
</evidence>
<dbReference type="AlphaFoldDB" id="A0A0X8GZP2"/>
<evidence type="ECO:0000256" key="6">
    <source>
        <dbReference type="ARBA" id="ARBA00022840"/>
    </source>
</evidence>
<dbReference type="PIRSF" id="PIRSF003128">
    <property type="entry name" value="RecN"/>
    <property type="match status" value="1"/>
</dbReference>
<keyword evidence="4" id="KW-0547">Nucleotide-binding</keyword>
<dbReference type="SUPFAM" id="SSF52540">
    <property type="entry name" value="P-loop containing nucleoside triphosphate hydrolases"/>
    <property type="match status" value="1"/>
</dbReference>
<keyword evidence="5 9" id="KW-0227">DNA damage</keyword>
<accession>A0A0X8GZP2</accession>
<evidence type="ECO:0000259" key="10">
    <source>
        <dbReference type="Pfam" id="PF02463"/>
    </source>
</evidence>
<name>A0A0X8GZP2_9FIRM</name>
<comment type="function">
    <text evidence="1 9">May be involved in recombinational repair of damaged DNA.</text>
</comment>
<dbReference type="InterPro" id="IPR027417">
    <property type="entry name" value="P-loop_NTPase"/>
</dbReference>
<dbReference type="GO" id="GO:0043590">
    <property type="term" value="C:bacterial nucleoid"/>
    <property type="evidence" value="ECO:0007669"/>
    <property type="project" value="TreeGrafter"/>
</dbReference>
<evidence type="ECO:0000256" key="9">
    <source>
        <dbReference type="PIRNR" id="PIRNR003128"/>
    </source>
</evidence>
<feature type="domain" description="RecF/RecN/SMC N-terminal" evidence="10">
    <location>
        <begin position="5"/>
        <end position="498"/>
    </location>
</feature>
<dbReference type="PANTHER" id="PTHR11059:SF0">
    <property type="entry name" value="DNA REPAIR PROTEIN RECN"/>
    <property type="match status" value="1"/>
</dbReference>
<evidence type="ECO:0000256" key="7">
    <source>
        <dbReference type="ARBA" id="ARBA00023204"/>
    </source>
</evidence>
<dbReference type="CDD" id="cd03241">
    <property type="entry name" value="ABC_RecN"/>
    <property type="match status" value="2"/>
</dbReference>
<dbReference type="Proteomes" id="UP000063781">
    <property type="component" value="Chromosome"/>
</dbReference>
<proteinExistence type="inferred from homology"/>
<keyword evidence="7 9" id="KW-0234">DNA repair</keyword>
<dbReference type="GO" id="GO:0006310">
    <property type="term" value="P:DNA recombination"/>
    <property type="evidence" value="ECO:0007669"/>
    <property type="project" value="InterPro"/>
</dbReference>
<evidence type="ECO:0000256" key="1">
    <source>
        <dbReference type="ARBA" id="ARBA00003618"/>
    </source>
</evidence>
<organism evidence="11 12">
    <name type="scientific">Erysipelothrix larvae</name>
    <dbReference type="NCBI Taxonomy" id="1514105"/>
    <lineage>
        <taxon>Bacteria</taxon>
        <taxon>Bacillati</taxon>
        <taxon>Bacillota</taxon>
        <taxon>Erysipelotrichia</taxon>
        <taxon>Erysipelotrichales</taxon>
        <taxon>Erysipelotrichaceae</taxon>
        <taxon>Erysipelothrix</taxon>
    </lineage>
</organism>
<evidence type="ECO:0000256" key="2">
    <source>
        <dbReference type="ARBA" id="ARBA00009441"/>
    </source>
</evidence>
<dbReference type="EMBL" id="CP013213">
    <property type="protein sequence ID" value="AMC93335.1"/>
    <property type="molecule type" value="Genomic_DNA"/>
</dbReference>
<evidence type="ECO:0000256" key="3">
    <source>
        <dbReference type="ARBA" id="ARBA00021315"/>
    </source>
</evidence>
<dbReference type="GO" id="GO:0009432">
    <property type="term" value="P:SOS response"/>
    <property type="evidence" value="ECO:0007669"/>
    <property type="project" value="TreeGrafter"/>
</dbReference>
<dbReference type="Pfam" id="PF02463">
    <property type="entry name" value="SMC_N"/>
    <property type="match status" value="1"/>
</dbReference>
<reference evidence="11 12" key="1">
    <citation type="submission" date="2015-10" db="EMBL/GenBank/DDBJ databases">
        <title>Erysipelothrix larvae sp. LV19 isolated from the larval gut of the rhinoceros beetle, Trypoxylus dichotomus.</title>
        <authorList>
            <person name="Lim S."/>
            <person name="Kim B.-C."/>
        </authorList>
    </citation>
    <scope>NUCLEOTIDE SEQUENCE [LARGE SCALE GENOMIC DNA]</scope>
    <source>
        <strain evidence="11 12">LV19</strain>
    </source>
</reference>
<dbReference type="GO" id="GO:0006281">
    <property type="term" value="P:DNA repair"/>
    <property type="evidence" value="ECO:0007669"/>
    <property type="project" value="UniProtKB-KW"/>
</dbReference>
<dbReference type="KEGG" id="erl:AOC36_04895"/>
<dbReference type="RefSeq" id="WP_067632006.1">
    <property type="nucleotide sequence ID" value="NZ_CP013213.1"/>
</dbReference>
<comment type="similarity">
    <text evidence="2 9">Belongs to the RecN family.</text>
</comment>
<dbReference type="InterPro" id="IPR004604">
    <property type="entry name" value="DNA_recomb/repair_RecN"/>
</dbReference>
<evidence type="ECO:0000256" key="8">
    <source>
        <dbReference type="ARBA" id="ARBA00033408"/>
    </source>
</evidence>
<dbReference type="NCBIfam" id="TIGR00634">
    <property type="entry name" value="recN"/>
    <property type="match status" value="1"/>
</dbReference>
<evidence type="ECO:0000313" key="11">
    <source>
        <dbReference type="EMBL" id="AMC93335.1"/>
    </source>
</evidence>
<gene>
    <name evidence="11" type="ORF">AOC36_04895</name>
</gene>
<protein>
    <recommendedName>
        <fullName evidence="3 9">DNA repair protein RecN</fullName>
    </recommendedName>
    <alternativeName>
        <fullName evidence="8 9">Recombination protein N</fullName>
    </alternativeName>
</protein>
<dbReference type="PANTHER" id="PTHR11059">
    <property type="entry name" value="DNA REPAIR PROTEIN RECN"/>
    <property type="match status" value="1"/>
</dbReference>
<dbReference type="OrthoDB" id="9806954at2"/>